<reference evidence="1" key="1">
    <citation type="submission" date="2012-09" db="EMBL/GenBank/DDBJ databases">
        <authorList>
            <person name="Martin A.A."/>
        </authorList>
    </citation>
    <scope>NUCLEOTIDE SEQUENCE</scope>
</reference>
<dbReference type="Proteomes" id="UP000035642">
    <property type="component" value="Unassembled WGS sequence"/>
</dbReference>
<evidence type="ECO:0000313" key="1">
    <source>
        <dbReference type="Proteomes" id="UP000035642"/>
    </source>
</evidence>
<organism evidence="1 2">
    <name type="scientific">Angiostrongylus cantonensis</name>
    <name type="common">Rat lungworm</name>
    <dbReference type="NCBI Taxonomy" id="6313"/>
    <lineage>
        <taxon>Eukaryota</taxon>
        <taxon>Metazoa</taxon>
        <taxon>Ecdysozoa</taxon>
        <taxon>Nematoda</taxon>
        <taxon>Chromadorea</taxon>
        <taxon>Rhabditida</taxon>
        <taxon>Rhabditina</taxon>
        <taxon>Rhabditomorpha</taxon>
        <taxon>Strongyloidea</taxon>
        <taxon>Metastrongylidae</taxon>
        <taxon>Angiostrongylus</taxon>
    </lineage>
</organism>
<dbReference type="AlphaFoldDB" id="A0A0K0DEM2"/>
<evidence type="ECO:0000313" key="2">
    <source>
        <dbReference type="WBParaSite" id="ACAC_0000932301-mRNA-1"/>
    </source>
</evidence>
<proteinExistence type="predicted"/>
<accession>A0A0K0DEM2</accession>
<name>A0A0K0DEM2_ANGCA</name>
<keyword evidence="1" id="KW-1185">Reference proteome</keyword>
<sequence>MFCLGDKPSLHIELRKHSIFKRRHIGPFEYITTLPSSKFEYSNNMRRASLDEKNQIENVDFYYNYHLCRYIIFYEYDGNSAIVKSMTVEVYLPLPLPSDYDDRLASYEQIYSDQILPLIA</sequence>
<reference evidence="2" key="2">
    <citation type="submission" date="2017-02" db="UniProtKB">
        <authorList>
            <consortium name="WormBaseParasite"/>
        </authorList>
    </citation>
    <scope>IDENTIFICATION</scope>
</reference>
<dbReference type="WBParaSite" id="ACAC_0000932301-mRNA-1">
    <property type="protein sequence ID" value="ACAC_0000932301-mRNA-1"/>
    <property type="gene ID" value="ACAC_0000932301"/>
</dbReference>
<protein>
    <submittedName>
        <fullName evidence="2">Uncharacterized protein</fullName>
    </submittedName>
</protein>